<organism evidence="3 4">
    <name type="scientific">Terrapene triunguis</name>
    <name type="common">Three-toed box turtle</name>
    <dbReference type="NCBI Taxonomy" id="2587831"/>
    <lineage>
        <taxon>Eukaryota</taxon>
        <taxon>Metazoa</taxon>
        <taxon>Chordata</taxon>
        <taxon>Craniata</taxon>
        <taxon>Vertebrata</taxon>
        <taxon>Euteleostomi</taxon>
        <taxon>Archelosauria</taxon>
        <taxon>Testudinata</taxon>
        <taxon>Testudines</taxon>
        <taxon>Cryptodira</taxon>
        <taxon>Durocryptodira</taxon>
        <taxon>Testudinoidea</taxon>
        <taxon>Emydidae</taxon>
        <taxon>Terrapene</taxon>
    </lineage>
</organism>
<dbReference type="Pfam" id="PF01562">
    <property type="entry name" value="Pep_M12B_propep"/>
    <property type="match status" value="1"/>
</dbReference>
<keyword evidence="4" id="KW-1185">Reference proteome</keyword>
<evidence type="ECO:0000313" key="4">
    <source>
        <dbReference type="Proteomes" id="UP000472274"/>
    </source>
</evidence>
<reference evidence="3" key="2">
    <citation type="submission" date="2025-09" db="UniProtKB">
        <authorList>
            <consortium name="Ensembl"/>
        </authorList>
    </citation>
    <scope>IDENTIFICATION</scope>
</reference>
<evidence type="ECO:0000256" key="1">
    <source>
        <dbReference type="ARBA" id="ARBA00023157"/>
    </source>
</evidence>
<dbReference type="AlphaFoldDB" id="A0A674J0W0"/>
<dbReference type="Ensembl" id="ENSTMTT00000014716.1">
    <property type="protein sequence ID" value="ENSTMTP00000014228.1"/>
    <property type="gene ID" value="ENSTMTG00000010347.1"/>
</dbReference>
<name>A0A674J0W0_9SAUR</name>
<reference evidence="3" key="1">
    <citation type="submission" date="2025-08" db="UniProtKB">
        <authorList>
            <consortium name="Ensembl"/>
        </authorList>
    </citation>
    <scope>IDENTIFICATION</scope>
</reference>
<dbReference type="GeneTree" id="ENSGT00940000159433"/>
<evidence type="ECO:0000259" key="2">
    <source>
        <dbReference type="Pfam" id="PF01562"/>
    </source>
</evidence>
<evidence type="ECO:0000313" key="3">
    <source>
        <dbReference type="Ensembl" id="ENSTMTP00000014228.1"/>
    </source>
</evidence>
<sequence>PPYHHQEYFYPLPRSLINVFSCFMLACFKLKPNSEYYISFNSIYLFWPVLIAEYDIVIAYEVDQNEDYITHEITHHQRRKQLTTNVRIDSLHLQLHGFGHDFHMNLKTSNNLMAPGFIIQTLGKRGTKSIQTYSQEDFCFYQGFLRSHKNSSVSLSTFRVLVSNEFKGICCCLRLF</sequence>
<feature type="domain" description="Peptidase M12B propeptide" evidence="2">
    <location>
        <begin position="55"/>
        <end position="146"/>
    </location>
</feature>
<dbReference type="InterPro" id="IPR002870">
    <property type="entry name" value="Peptidase_M12B_N"/>
</dbReference>
<protein>
    <recommendedName>
        <fullName evidence="2">Peptidase M12B propeptide domain-containing protein</fullName>
    </recommendedName>
</protein>
<proteinExistence type="predicted"/>
<keyword evidence="1" id="KW-1015">Disulfide bond</keyword>
<dbReference type="InParanoid" id="A0A674J0W0"/>
<accession>A0A674J0W0</accession>
<dbReference type="Proteomes" id="UP000472274">
    <property type="component" value="Unplaced"/>
</dbReference>